<comment type="caution">
    <text evidence="2">Lacks conserved residue(s) required for the propagation of feature annotation.</text>
</comment>
<name>A0A9Q1BTF6_HOLLE</name>
<sequence length="183" mass="21400">MYLIADMIQFTEFSGVFTSPDYPVTPPYFTRRWSITVKEDCRILLHFLDFGLRKSNLCIPEYVELYDRAFKKELEVAKLCYSDYSEMNPSTYISSGHIFLIKLKTGCCYDRKGFKANYSSSKYNPMKTVIHILGTFNIFLTDSGDRALRFLVSLSFVTAFNFGRENSRHEILESQQIFPLQRH</sequence>
<dbReference type="Gene3D" id="2.60.120.290">
    <property type="entry name" value="Spermadhesin, CUB domain"/>
    <property type="match status" value="1"/>
</dbReference>
<organism evidence="4 5">
    <name type="scientific">Holothuria leucospilota</name>
    <name type="common">Black long sea cucumber</name>
    <name type="synonym">Mertensiothuria leucospilota</name>
    <dbReference type="NCBI Taxonomy" id="206669"/>
    <lineage>
        <taxon>Eukaryota</taxon>
        <taxon>Metazoa</taxon>
        <taxon>Echinodermata</taxon>
        <taxon>Eleutherozoa</taxon>
        <taxon>Echinozoa</taxon>
        <taxon>Holothuroidea</taxon>
        <taxon>Aspidochirotacea</taxon>
        <taxon>Aspidochirotida</taxon>
        <taxon>Holothuriidae</taxon>
        <taxon>Holothuria</taxon>
    </lineage>
</organism>
<dbReference type="InterPro" id="IPR052129">
    <property type="entry name" value="Spermadhesin-Link_domain"/>
</dbReference>
<dbReference type="PANTHER" id="PTHR46908:SF4">
    <property type="entry name" value="TUMOR NECROSIS FACTOR-INDUCIBLE GENE 6 PROTEIN"/>
    <property type="match status" value="1"/>
</dbReference>
<dbReference type="EMBL" id="JAIZAY010000012">
    <property type="protein sequence ID" value="KAJ8032254.1"/>
    <property type="molecule type" value="Genomic_DNA"/>
</dbReference>
<keyword evidence="1" id="KW-1015">Disulfide bond</keyword>
<dbReference type="Pfam" id="PF00431">
    <property type="entry name" value="CUB"/>
    <property type="match status" value="1"/>
</dbReference>
<accession>A0A9Q1BTF6</accession>
<dbReference type="Proteomes" id="UP001152320">
    <property type="component" value="Chromosome 12"/>
</dbReference>
<dbReference type="SMART" id="SM00042">
    <property type="entry name" value="CUB"/>
    <property type="match status" value="1"/>
</dbReference>
<evidence type="ECO:0000256" key="1">
    <source>
        <dbReference type="ARBA" id="ARBA00023157"/>
    </source>
</evidence>
<evidence type="ECO:0000256" key="2">
    <source>
        <dbReference type="PROSITE-ProRule" id="PRU00059"/>
    </source>
</evidence>
<dbReference type="InterPro" id="IPR035914">
    <property type="entry name" value="Sperma_CUB_dom_sf"/>
</dbReference>
<proteinExistence type="predicted"/>
<dbReference type="AlphaFoldDB" id="A0A9Q1BTF6"/>
<feature type="domain" description="CUB" evidence="3">
    <location>
        <begin position="4"/>
        <end position="121"/>
    </location>
</feature>
<gene>
    <name evidence="4" type="ORF">HOLleu_25731</name>
</gene>
<dbReference type="CDD" id="cd00041">
    <property type="entry name" value="CUB"/>
    <property type="match status" value="1"/>
</dbReference>
<evidence type="ECO:0000259" key="3">
    <source>
        <dbReference type="PROSITE" id="PS01180"/>
    </source>
</evidence>
<keyword evidence="5" id="KW-1185">Reference proteome</keyword>
<dbReference type="PROSITE" id="PS01180">
    <property type="entry name" value="CUB"/>
    <property type="match status" value="1"/>
</dbReference>
<dbReference type="SUPFAM" id="SSF49854">
    <property type="entry name" value="Spermadhesin, CUB domain"/>
    <property type="match status" value="1"/>
</dbReference>
<protein>
    <submittedName>
        <fullName evidence="4">CUB and zona pellucida-like domain-containing protein 1</fullName>
    </submittedName>
</protein>
<dbReference type="PANTHER" id="PTHR46908">
    <property type="entry name" value="CUBILIN-LIKE PROTEIN"/>
    <property type="match status" value="1"/>
</dbReference>
<evidence type="ECO:0000313" key="4">
    <source>
        <dbReference type="EMBL" id="KAJ8032254.1"/>
    </source>
</evidence>
<reference evidence="4" key="1">
    <citation type="submission" date="2021-10" db="EMBL/GenBank/DDBJ databases">
        <title>Tropical sea cucumber genome reveals ecological adaptation and Cuvierian tubules defense mechanism.</title>
        <authorList>
            <person name="Chen T."/>
        </authorList>
    </citation>
    <scope>NUCLEOTIDE SEQUENCE</scope>
    <source>
        <strain evidence="4">Nanhai2018</strain>
        <tissue evidence="4">Muscle</tissue>
    </source>
</reference>
<evidence type="ECO:0000313" key="5">
    <source>
        <dbReference type="Proteomes" id="UP001152320"/>
    </source>
</evidence>
<comment type="caution">
    <text evidence="4">The sequence shown here is derived from an EMBL/GenBank/DDBJ whole genome shotgun (WGS) entry which is preliminary data.</text>
</comment>
<dbReference type="InterPro" id="IPR000859">
    <property type="entry name" value="CUB_dom"/>
</dbReference>